<dbReference type="InterPro" id="IPR011330">
    <property type="entry name" value="Glyco_hydro/deAcase_b/a-brl"/>
</dbReference>
<organism evidence="2 3">
    <name type="scientific">Clostridium cavendishii DSM 21758</name>
    <dbReference type="NCBI Taxonomy" id="1121302"/>
    <lineage>
        <taxon>Bacteria</taxon>
        <taxon>Bacillati</taxon>
        <taxon>Bacillota</taxon>
        <taxon>Clostridia</taxon>
        <taxon>Eubacteriales</taxon>
        <taxon>Clostridiaceae</taxon>
        <taxon>Clostridium</taxon>
    </lineage>
</organism>
<evidence type="ECO:0000259" key="1">
    <source>
        <dbReference type="Pfam" id="PF23019"/>
    </source>
</evidence>
<keyword evidence="3" id="KW-1185">Reference proteome</keyword>
<dbReference type="STRING" id="1121302.SAMN02745163_03307"/>
<proteinExistence type="predicted"/>
<dbReference type="Gene3D" id="3.20.20.370">
    <property type="entry name" value="Glycoside hydrolase/deacetylase"/>
    <property type="match status" value="1"/>
</dbReference>
<evidence type="ECO:0000313" key="2">
    <source>
        <dbReference type="EMBL" id="SHK16031.1"/>
    </source>
</evidence>
<dbReference type="InterPro" id="IPR054297">
    <property type="entry name" value="DUF7033"/>
</dbReference>
<feature type="domain" description="DUF7033" evidence="1">
    <location>
        <begin position="101"/>
        <end position="181"/>
    </location>
</feature>
<dbReference type="OrthoDB" id="5573484at2"/>
<evidence type="ECO:0000313" key="3">
    <source>
        <dbReference type="Proteomes" id="UP000184310"/>
    </source>
</evidence>
<name>A0A1M6Q761_9CLOT</name>
<accession>A0A1M6Q761</accession>
<sequence>MCKYINLVLEKDLNDKGTVIYILYYLFKRIKCELLVSESYRADMLNISYGVDIPKGIYIPIKEIHDFEVKNNKYYKYIFGEKENQSQDLFYKENDNLIVFNYDIVKSSKYLLCLEEEYNPKKRDKIGRFLGKYSIRKGYLDVPFFDVNSRVVFDAIALLNTDYLTKEDNFRVVLTHDVDSIDSRSKYVLLHNIKNFALKPNIKNFESILLDIIFNRHNQIRNVLEIEEKFNVNSEFYFIVGRKHRLGNRYNLKKIVSDIELIKKKENVIGMHTNYFDYNNSFELRKQIDEIEDKTDFKVISSRNHYLRFNGIESWKALADAGIKYDVTLGYTDSIGFRAGTSNCFLPYDFNNNRLINIYEIPLAIMECTLLEKASTYEMKLERCKKIIDQVAKYNGTVSLLWHDYMFYNNEWRKLYIDLIYYIKEKNGIFITTRNLENELLEDYNKINNLLKEEYYLDLDYMKLDKV</sequence>
<dbReference type="EMBL" id="FQZB01000014">
    <property type="protein sequence ID" value="SHK16031.1"/>
    <property type="molecule type" value="Genomic_DNA"/>
</dbReference>
<protein>
    <recommendedName>
        <fullName evidence="1">DUF7033 domain-containing protein</fullName>
    </recommendedName>
</protein>
<dbReference type="GO" id="GO:0005975">
    <property type="term" value="P:carbohydrate metabolic process"/>
    <property type="evidence" value="ECO:0007669"/>
    <property type="project" value="InterPro"/>
</dbReference>
<dbReference type="SUPFAM" id="SSF88713">
    <property type="entry name" value="Glycoside hydrolase/deacetylase"/>
    <property type="match status" value="1"/>
</dbReference>
<gene>
    <name evidence="2" type="ORF">SAMN02745163_03307</name>
</gene>
<reference evidence="2 3" key="1">
    <citation type="submission" date="2016-11" db="EMBL/GenBank/DDBJ databases">
        <authorList>
            <person name="Jaros S."/>
            <person name="Januszkiewicz K."/>
            <person name="Wedrychowicz H."/>
        </authorList>
    </citation>
    <scope>NUCLEOTIDE SEQUENCE [LARGE SCALE GENOMIC DNA]</scope>
    <source>
        <strain evidence="2 3">DSM 21758</strain>
    </source>
</reference>
<dbReference type="CDD" id="cd10931">
    <property type="entry name" value="CE4_u7"/>
    <property type="match status" value="1"/>
</dbReference>
<dbReference type="Pfam" id="PF23019">
    <property type="entry name" value="DUF7033"/>
    <property type="match status" value="1"/>
</dbReference>
<dbReference type="Proteomes" id="UP000184310">
    <property type="component" value="Unassembled WGS sequence"/>
</dbReference>
<dbReference type="AlphaFoldDB" id="A0A1M6Q761"/>
<dbReference type="RefSeq" id="WP_072990365.1">
    <property type="nucleotide sequence ID" value="NZ_FQZB01000014.1"/>
</dbReference>